<sequence>MSDKSPLKVVLCWHMHQPHYFDRENGEYRLPWTYLHATKDYVDMAAILEEIPGARAVVNFAPTLLEQIDDYAEQVRAYLDTESPIRDPLLATLVSPAFPSSVEERVELIRSCLRANESRLIQRFEPFQELAQLARHMLAEPHLTTYLEEQYFADLVTWYHLAWMGETVRRGDDRVRKLMDHGREFSLHQRRELLEVISGLLSGVLERYRRLAESNKVELSVTPYAHPIIPLLLEIDTARETQPEAPMPEMSVYPGGEERVKWHIDEGLRVFERHFGFRPVGCWPSEGGISDATVRALDAAGFSWVATGESVLRNSLGNGGIEVDCIHRPYRLEGTEGHCFFRDDGLSDLIGFTYADWRADDAVGDLIHHLENIADACAHEPNRVVSIILDGENAWEHYANNGYPFLATLYRSLAEHPDLELTTFAETLEKGIEPTQLPHLVAGSWVYGTFSTWIGDTDKNRGWDLLGHAKEAFDTAVAEKKLKGERLAKAEQQLAICEGSDWFWWFGDYNPSDSVRDFERLYRLQLCELYRLIGAEPPEELAHIISHGGGGAPATGGVMRRGKEAH</sequence>
<dbReference type="PANTHER" id="PTHR36306:SF1">
    <property type="entry name" value="ALPHA-AMYLASE-RELATED"/>
    <property type="match status" value="1"/>
</dbReference>
<dbReference type="STRING" id="415747.SAMN03097708_01091"/>
<dbReference type="InterPro" id="IPR052046">
    <property type="entry name" value="GH57_Enzymes"/>
</dbReference>
<proteinExistence type="inferred from homology"/>
<accession>A0A1G5Q0J6</accession>
<dbReference type="Proteomes" id="UP000199648">
    <property type="component" value="Unassembled WGS sequence"/>
</dbReference>
<feature type="region of interest" description="Disordered" evidence="4">
    <location>
        <begin position="547"/>
        <end position="566"/>
    </location>
</feature>
<dbReference type="SUPFAM" id="SSF88713">
    <property type="entry name" value="Glycoside hydrolase/deacetylase"/>
    <property type="match status" value="1"/>
</dbReference>
<dbReference type="RefSeq" id="WP_092993636.1">
    <property type="nucleotide sequence ID" value="NZ_FMWD01000003.1"/>
</dbReference>
<organism evidence="6 7">
    <name type="scientific">Thiohalomonas denitrificans</name>
    <dbReference type="NCBI Taxonomy" id="415747"/>
    <lineage>
        <taxon>Bacteria</taxon>
        <taxon>Pseudomonadati</taxon>
        <taxon>Pseudomonadota</taxon>
        <taxon>Gammaproteobacteria</taxon>
        <taxon>Thiohalomonadales</taxon>
        <taxon>Thiohalomonadaceae</taxon>
        <taxon>Thiohalomonas</taxon>
    </lineage>
</organism>
<dbReference type="OrthoDB" id="9759321at2"/>
<evidence type="ECO:0000256" key="2">
    <source>
        <dbReference type="ARBA" id="ARBA00023277"/>
    </source>
</evidence>
<dbReference type="PANTHER" id="PTHR36306">
    <property type="entry name" value="ALPHA-AMYLASE-RELATED-RELATED"/>
    <property type="match status" value="1"/>
</dbReference>
<dbReference type="AlphaFoldDB" id="A0A1G5Q0J6"/>
<evidence type="ECO:0000313" key="6">
    <source>
        <dbReference type="EMBL" id="SCZ55217.1"/>
    </source>
</evidence>
<dbReference type="Pfam" id="PF03065">
    <property type="entry name" value="Glyco_hydro_57"/>
    <property type="match status" value="1"/>
</dbReference>
<dbReference type="InterPro" id="IPR027291">
    <property type="entry name" value="Glyco_hydro_38_N_sf"/>
</dbReference>
<name>A0A1G5Q0J6_9GAMM</name>
<evidence type="ECO:0000256" key="1">
    <source>
        <dbReference type="ARBA" id="ARBA00006821"/>
    </source>
</evidence>
<comment type="similarity">
    <text evidence="1 3">Belongs to the glycosyl hydrolase 57 family.</text>
</comment>
<reference evidence="6 7" key="1">
    <citation type="submission" date="2016-10" db="EMBL/GenBank/DDBJ databases">
        <authorList>
            <person name="de Groot N.N."/>
        </authorList>
    </citation>
    <scope>NUCLEOTIDE SEQUENCE [LARGE SCALE GENOMIC DNA]</scope>
    <source>
        <strain evidence="6 7">HLD2</strain>
    </source>
</reference>
<dbReference type="GO" id="GO:0003824">
    <property type="term" value="F:catalytic activity"/>
    <property type="evidence" value="ECO:0007669"/>
    <property type="project" value="InterPro"/>
</dbReference>
<evidence type="ECO:0000313" key="7">
    <source>
        <dbReference type="Proteomes" id="UP000199648"/>
    </source>
</evidence>
<dbReference type="CDD" id="cd10796">
    <property type="entry name" value="GH57N_APU"/>
    <property type="match status" value="1"/>
</dbReference>
<evidence type="ECO:0000256" key="4">
    <source>
        <dbReference type="SAM" id="MobiDB-lite"/>
    </source>
</evidence>
<dbReference type="InterPro" id="IPR011330">
    <property type="entry name" value="Glyco_hydro/deAcase_b/a-brl"/>
</dbReference>
<protein>
    <submittedName>
        <fullName evidence="6">Alpha-amylase/alpha-mannosidase, GH57 family</fullName>
    </submittedName>
</protein>
<dbReference type="Gene3D" id="3.20.110.20">
    <property type="match status" value="1"/>
</dbReference>
<keyword evidence="2 3" id="KW-0119">Carbohydrate metabolism</keyword>
<dbReference type="InterPro" id="IPR004300">
    <property type="entry name" value="Glyco_hydro_57_N"/>
</dbReference>
<dbReference type="EMBL" id="FMWD01000003">
    <property type="protein sequence ID" value="SCZ55217.1"/>
    <property type="molecule type" value="Genomic_DNA"/>
</dbReference>
<gene>
    <name evidence="6" type="ORF">SAMN03097708_01091</name>
</gene>
<keyword evidence="7" id="KW-1185">Reference proteome</keyword>
<dbReference type="GO" id="GO:0005975">
    <property type="term" value="P:carbohydrate metabolic process"/>
    <property type="evidence" value="ECO:0007669"/>
    <property type="project" value="InterPro"/>
</dbReference>
<dbReference type="Gene3D" id="3.20.110.10">
    <property type="entry name" value="Glycoside hydrolase 38, N terminal domain"/>
    <property type="match status" value="1"/>
</dbReference>
<feature type="domain" description="Glycoside hydrolase family 57 N-terminal" evidence="5">
    <location>
        <begin position="11"/>
        <end position="429"/>
    </location>
</feature>
<evidence type="ECO:0000256" key="3">
    <source>
        <dbReference type="RuleBase" id="RU361196"/>
    </source>
</evidence>
<evidence type="ECO:0000259" key="5">
    <source>
        <dbReference type="Pfam" id="PF03065"/>
    </source>
</evidence>